<evidence type="ECO:0000313" key="4">
    <source>
        <dbReference type="WormBase" id="SRAE_2000001500"/>
    </source>
</evidence>
<dbReference type="GeneID" id="36377698"/>
<keyword evidence="2" id="KW-1185">Reference proteome</keyword>
<dbReference type="AlphaFoldDB" id="A0A090MXF3"/>
<keyword evidence="1" id="KW-0689">Ribosomal protein</keyword>
<dbReference type="OrthoDB" id="9986315at2759"/>
<evidence type="ECO:0000313" key="1">
    <source>
        <dbReference type="EMBL" id="CEF65334.1"/>
    </source>
</evidence>
<protein>
    <submittedName>
        <fullName evidence="1 3">39S ribosomal protein L55, mitochondrial</fullName>
    </submittedName>
</protein>
<dbReference type="PANTHER" id="PTHR34095">
    <property type="entry name" value="39S RIBOSOMAL PROTEIN L55, MITOCHONDRIAL"/>
    <property type="match status" value="1"/>
</dbReference>
<dbReference type="Pfam" id="PF09776">
    <property type="entry name" value="Mitoc_L55"/>
    <property type="match status" value="1"/>
</dbReference>
<dbReference type="CTD" id="36377698"/>
<dbReference type="InterPro" id="IPR044884">
    <property type="entry name" value="Ribosomal_mL55_sf"/>
</dbReference>
<dbReference type="Gene3D" id="6.20.130.20">
    <property type="entry name" value="Mitochondrial ribosomal protein L55"/>
    <property type="match status" value="1"/>
</dbReference>
<dbReference type="OMA" id="IRIRYKE"/>
<dbReference type="GO" id="GO:0003735">
    <property type="term" value="F:structural constituent of ribosome"/>
    <property type="evidence" value="ECO:0007669"/>
    <property type="project" value="InterPro"/>
</dbReference>
<organism evidence="1">
    <name type="scientific">Strongyloides ratti</name>
    <name type="common">Parasitic roundworm</name>
    <dbReference type="NCBI Taxonomy" id="34506"/>
    <lineage>
        <taxon>Eukaryota</taxon>
        <taxon>Metazoa</taxon>
        <taxon>Ecdysozoa</taxon>
        <taxon>Nematoda</taxon>
        <taxon>Chromadorea</taxon>
        <taxon>Rhabditida</taxon>
        <taxon>Tylenchina</taxon>
        <taxon>Panagrolaimomorpha</taxon>
        <taxon>Strongyloidoidea</taxon>
        <taxon>Strongyloididae</taxon>
        <taxon>Strongyloides</taxon>
    </lineage>
</organism>
<gene>
    <name evidence="1 3 4" type="ORF">SRAE_2000001500</name>
</gene>
<dbReference type="STRING" id="34506.A0A090MXF3"/>
<dbReference type="Proteomes" id="UP000035682">
    <property type="component" value="Unplaced"/>
</dbReference>
<dbReference type="RefSeq" id="XP_024504534.1">
    <property type="nucleotide sequence ID" value="XM_024650792.1"/>
</dbReference>
<name>A0A090MXF3_STRRB</name>
<dbReference type="WormBase" id="SRAE_2000001500">
    <property type="protein sequence ID" value="SRP09095"/>
    <property type="gene ID" value="WBGene00260204"/>
</dbReference>
<dbReference type="GO" id="GO:0006412">
    <property type="term" value="P:translation"/>
    <property type="evidence" value="ECO:0007669"/>
    <property type="project" value="TreeGrafter"/>
</dbReference>
<evidence type="ECO:0000313" key="2">
    <source>
        <dbReference type="Proteomes" id="UP000035682"/>
    </source>
</evidence>
<accession>A0A090MXF3</accession>
<dbReference type="WBParaSite" id="SRAE_2000001500.1">
    <property type="protein sequence ID" value="SRAE_2000001500.1"/>
    <property type="gene ID" value="WBGene00260204"/>
</dbReference>
<dbReference type="InterPro" id="IPR018615">
    <property type="entry name" value="Ribosomal_mL55"/>
</dbReference>
<evidence type="ECO:0000313" key="3">
    <source>
        <dbReference type="WBParaSite" id="SRAE_2000001500.1"/>
    </source>
</evidence>
<dbReference type="EMBL" id="LN609529">
    <property type="protein sequence ID" value="CEF65334.1"/>
    <property type="molecule type" value="Genomic_DNA"/>
</dbReference>
<dbReference type="GO" id="GO:0005762">
    <property type="term" value="C:mitochondrial large ribosomal subunit"/>
    <property type="evidence" value="ECO:0007669"/>
    <property type="project" value="InterPro"/>
</dbReference>
<reference evidence="3" key="2">
    <citation type="submission" date="2020-12" db="UniProtKB">
        <authorList>
            <consortium name="WormBaseParasite"/>
        </authorList>
    </citation>
    <scope>IDENTIFICATION</scope>
</reference>
<proteinExistence type="predicted"/>
<reference evidence="1 2" key="1">
    <citation type="submission" date="2014-09" db="EMBL/GenBank/DDBJ databases">
        <authorList>
            <person name="Martin A.A."/>
        </authorList>
    </citation>
    <scope>NUCLEOTIDE SEQUENCE</scope>
    <source>
        <strain evidence="2">ED321</strain>
        <strain evidence="1">ED321 Heterogonic</strain>
    </source>
</reference>
<dbReference type="PANTHER" id="PTHR34095:SF1">
    <property type="entry name" value="LARGE RIBOSOMAL SUBUNIT PROTEIN ML55"/>
    <property type="match status" value="1"/>
</dbReference>
<sequence>MILKSFFSTSTVFQNCYRASLSKIGRPKYVRDYIVEILKADGSIVLGRASEPFHLLQLPVDIKTLNEEERREKLALRKPKAKKIQQETIDDNFDIESYEKLWKN</sequence>
<keyword evidence="1" id="KW-0687">Ribonucleoprotein</keyword>